<evidence type="ECO:0000259" key="3">
    <source>
        <dbReference type="PROSITE" id="PS50977"/>
    </source>
</evidence>
<dbReference type="HOGENOM" id="CLU_069356_19_1_5"/>
<dbReference type="GO" id="GO:0003700">
    <property type="term" value="F:DNA-binding transcription factor activity"/>
    <property type="evidence" value="ECO:0007669"/>
    <property type="project" value="TreeGrafter"/>
</dbReference>
<dbReference type="Proteomes" id="UP000028186">
    <property type="component" value="Plasmid pHAMBI1141a"/>
</dbReference>
<evidence type="ECO:0000313" key="4">
    <source>
        <dbReference type="EMBL" id="CDN58026.1"/>
    </source>
</evidence>
<accession>A0A068TIX5</accession>
<evidence type="ECO:0000256" key="2">
    <source>
        <dbReference type="PROSITE-ProRule" id="PRU00335"/>
    </source>
</evidence>
<feature type="domain" description="HTH tetR-type" evidence="3">
    <location>
        <begin position="37"/>
        <end position="97"/>
    </location>
</feature>
<feature type="DNA-binding region" description="H-T-H motif" evidence="2">
    <location>
        <begin position="60"/>
        <end position="79"/>
    </location>
</feature>
<dbReference type="PANTHER" id="PTHR30055:SF235">
    <property type="entry name" value="TRANSCRIPTIONAL REGULATORY PROTEIN"/>
    <property type="match status" value="1"/>
</dbReference>
<dbReference type="GO" id="GO:0000976">
    <property type="term" value="F:transcription cis-regulatory region binding"/>
    <property type="evidence" value="ECO:0007669"/>
    <property type="project" value="TreeGrafter"/>
</dbReference>
<geneLocation type="plasmid" evidence="5">
    <name>II</name>
</geneLocation>
<dbReference type="SUPFAM" id="SSF48498">
    <property type="entry name" value="Tetracyclin repressor-like, C-terminal domain"/>
    <property type="match status" value="1"/>
</dbReference>
<dbReference type="AlphaFoldDB" id="A0A068TIX5"/>
<keyword evidence="1 2" id="KW-0238">DNA-binding</keyword>
<evidence type="ECO:0000256" key="1">
    <source>
        <dbReference type="ARBA" id="ARBA00023125"/>
    </source>
</evidence>
<dbReference type="RefSeq" id="WP_244447581.1">
    <property type="nucleotide sequence ID" value="NZ_HG938356.1"/>
</dbReference>
<dbReference type="KEGG" id="ngl:RG1141_PA11940"/>
<keyword evidence="4" id="KW-0614">Plasmid</keyword>
<sequence length="248" mass="27949">MAPVGPLQNDDDSREAKNLGCMVKKADNGTSSVNRADEPRERIVAAAREVFIEQGFDLATVRDITRRADVNVAAVNYYFGSKEDLISEVLNLMMEPYTHARIEALEKCEAAARPGFPVLEEVVGALVRPMVQFSRDASGARPLTRLILQVRSRPRESTNRFFIRRVDPAVFRFIDAFSRALPDMQRRDIFWRYNFSIGAIMQVLIDSDPASYRLKQLSGGLCDTDDDEEIIRQLSRFICIGFQAPAIG</sequence>
<dbReference type="InterPro" id="IPR036271">
    <property type="entry name" value="Tet_transcr_reg_TetR-rel_C_sf"/>
</dbReference>
<dbReference type="InterPro" id="IPR009057">
    <property type="entry name" value="Homeodomain-like_sf"/>
</dbReference>
<dbReference type="Pfam" id="PF17939">
    <property type="entry name" value="TetR_C_30"/>
    <property type="match status" value="1"/>
</dbReference>
<dbReference type="PROSITE" id="PS01081">
    <property type="entry name" value="HTH_TETR_1"/>
    <property type="match status" value="1"/>
</dbReference>
<gene>
    <name evidence="4" type="primary">psrA</name>
    <name evidence="4" type="ORF">RG1141_PA11940</name>
</gene>
<dbReference type="PRINTS" id="PR00455">
    <property type="entry name" value="HTHTETR"/>
</dbReference>
<dbReference type="Gene3D" id="1.10.357.10">
    <property type="entry name" value="Tetracycline Repressor, domain 2"/>
    <property type="match status" value="1"/>
</dbReference>
<dbReference type="PANTHER" id="PTHR30055">
    <property type="entry name" value="HTH-TYPE TRANSCRIPTIONAL REGULATOR RUTR"/>
    <property type="match status" value="1"/>
</dbReference>
<dbReference type="PROSITE" id="PS50977">
    <property type="entry name" value="HTH_TETR_2"/>
    <property type="match status" value="1"/>
</dbReference>
<dbReference type="SUPFAM" id="SSF46689">
    <property type="entry name" value="Homeodomain-like"/>
    <property type="match status" value="1"/>
</dbReference>
<reference evidence="5" key="1">
    <citation type="journal article" date="2014" name="BMC Genomics">
        <title>Genome sequencing of two Neorhizobium galegae strains reveals a noeT gene responsible for the unusual acetylation of the nodulation factors.</title>
        <authorList>
            <person name="Osterman J."/>
            <person name="Marsh J."/>
            <person name="Laine P.K."/>
            <person name="Zeng Z."/>
            <person name="Alatalo E."/>
            <person name="Sullivan J.T."/>
            <person name="Young J.P."/>
            <person name="Thomas-Oates J."/>
            <person name="Paulin L."/>
            <person name="Lindstrom K."/>
        </authorList>
    </citation>
    <scope>NUCLEOTIDE SEQUENCE [LARGE SCALE GENOMIC DNA]</scope>
    <source>
        <strain evidence="5">HAMBI 1141</strain>
        <plasmid evidence="5">II</plasmid>
    </source>
</reference>
<dbReference type="PATRIC" id="fig|1028801.3.peg.5807"/>
<evidence type="ECO:0000313" key="5">
    <source>
        <dbReference type="Proteomes" id="UP000028186"/>
    </source>
</evidence>
<dbReference type="Pfam" id="PF00440">
    <property type="entry name" value="TetR_N"/>
    <property type="match status" value="1"/>
</dbReference>
<dbReference type="InterPro" id="IPR041586">
    <property type="entry name" value="PsrA_TetR_C"/>
</dbReference>
<dbReference type="EMBL" id="HG938356">
    <property type="protein sequence ID" value="CDN58026.1"/>
    <property type="molecule type" value="Genomic_DNA"/>
</dbReference>
<protein>
    <submittedName>
        <fullName evidence="4">Transcriptional regulator PsrA</fullName>
    </submittedName>
</protein>
<organism evidence="4 5">
    <name type="scientific">Neorhizobium galegae bv. officinalis bv. officinalis str. HAMBI 1141</name>
    <dbReference type="NCBI Taxonomy" id="1028801"/>
    <lineage>
        <taxon>Bacteria</taxon>
        <taxon>Pseudomonadati</taxon>
        <taxon>Pseudomonadota</taxon>
        <taxon>Alphaproteobacteria</taxon>
        <taxon>Hyphomicrobiales</taxon>
        <taxon>Rhizobiaceae</taxon>
        <taxon>Rhizobium/Agrobacterium group</taxon>
        <taxon>Neorhizobium</taxon>
    </lineage>
</organism>
<dbReference type="InterPro" id="IPR001647">
    <property type="entry name" value="HTH_TetR"/>
</dbReference>
<dbReference type="InterPro" id="IPR023772">
    <property type="entry name" value="DNA-bd_HTH_TetR-type_CS"/>
</dbReference>
<dbReference type="InterPro" id="IPR050109">
    <property type="entry name" value="HTH-type_TetR-like_transc_reg"/>
</dbReference>
<proteinExistence type="predicted"/>
<dbReference type="eggNOG" id="COG1309">
    <property type="taxonomic scope" value="Bacteria"/>
</dbReference>
<name>A0A068TIX5_NEOGA</name>